<name>A0AAV6W6P0_9LAMI</name>
<sequence length="150" mass="16597">MVGRGWSGAVQGEGLRAKDIAFENSAGPGSQAVALISAFSLDIKTRCTVSRGGNSTESQGRSFLQSSSGFVFQNSSFTVASDMQLRIQEFVVDLGRTWFEYSTVVIMECYIDDIISPARWDEWPPKPTDKLTYIEYKKRRPGANVNGRVN</sequence>
<evidence type="ECO:0000259" key="6">
    <source>
        <dbReference type="Pfam" id="PF01095"/>
    </source>
</evidence>
<evidence type="ECO:0000313" key="7">
    <source>
        <dbReference type="EMBL" id="KAG8362663.1"/>
    </source>
</evidence>
<keyword evidence="4" id="KW-0961">Cell wall biogenesis/degradation</keyword>
<evidence type="ECO:0000256" key="4">
    <source>
        <dbReference type="ARBA" id="ARBA00023316"/>
    </source>
</evidence>
<gene>
    <name evidence="7" type="ORF">BUALT_BualtUnG0053000</name>
</gene>
<evidence type="ECO:0000256" key="2">
    <source>
        <dbReference type="ARBA" id="ARBA00022801"/>
    </source>
</evidence>
<dbReference type="SUPFAM" id="SSF51126">
    <property type="entry name" value="Pectin lyase-like"/>
    <property type="match status" value="1"/>
</dbReference>
<evidence type="ECO:0000256" key="5">
    <source>
        <dbReference type="ARBA" id="ARBA00047928"/>
    </source>
</evidence>
<keyword evidence="3" id="KW-0063">Aspartyl esterase</keyword>
<comment type="pathway">
    <text evidence="1">Glycan metabolism; pectin degradation; 2-dehydro-3-deoxy-D-gluconate from pectin: step 1/5.</text>
</comment>
<dbReference type="EMBL" id="WHWC01000365">
    <property type="protein sequence ID" value="KAG8362663.1"/>
    <property type="molecule type" value="Genomic_DNA"/>
</dbReference>
<keyword evidence="2" id="KW-0378">Hydrolase</keyword>
<feature type="domain" description="Pectinesterase catalytic" evidence="6">
    <location>
        <begin position="43"/>
        <end position="150"/>
    </location>
</feature>
<accession>A0AAV6W6P0</accession>
<dbReference type="Gene3D" id="2.160.20.10">
    <property type="entry name" value="Single-stranded right-handed beta-helix, Pectin lyase-like"/>
    <property type="match status" value="1"/>
</dbReference>
<dbReference type="InterPro" id="IPR000070">
    <property type="entry name" value="Pectinesterase_cat"/>
</dbReference>
<dbReference type="Proteomes" id="UP000826271">
    <property type="component" value="Unassembled WGS sequence"/>
</dbReference>
<dbReference type="InterPro" id="IPR011050">
    <property type="entry name" value="Pectin_lyase_fold/virulence"/>
</dbReference>
<dbReference type="GO" id="GO:0042545">
    <property type="term" value="P:cell wall modification"/>
    <property type="evidence" value="ECO:0007669"/>
    <property type="project" value="InterPro"/>
</dbReference>
<comment type="catalytic activity">
    <reaction evidence="5">
        <text>[(1-&gt;4)-alpha-D-galacturonosyl methyl ester](n) + n H2O = [(1-&gt;4)-alpha-D-galacturonosyl](n) + n methanol + n H(+)</text>
        <dbReference type="Rhea" id="RHEA:22380"/>
        <dbReference type="Rhea" id="RHEA-COMP:14570"/>
        <dbReference type="Rhea" id="RHEA-COMP:14573"/>
        <dbReference type="ChEBI" id="CHEBI:15377"/>
        <dbReference type="ChEBI" id="CHEBI:15378"/>
        <dbReference type="ChEBI" id="CHEBI:17790"/>
        <dbReference type="ChEBI" id="CHEBI:140522"/>
        <dbReference type="ChEBI" id="CHEBI:140523"/>
        <dbReference type="EC" id="3.1.1.11"/>
    </reaction>
</comment>
<dbReference type="GO" id="GO:0030599">
    <property type="term" value="F:pectinesterase activity"/>
    <property type="evidence" value="ECO:0007669"/>
    <property type="project" value="UniProtKB-EC"/>
</dbReference>
<dbReference type="InterPro" id="IPR012334">
    <property type="entry name" value="Pectin_lyas_fold"/>
</dbReference>
<protein>
    <recommendedName>
        <fullName evidence="6">Pectinesterase catalytic domain-containing protein</fullName>
    </recommendedName>
</protein>
<evidence type="ECO:0000256" key="1">
    <source>
        <dbReference type="ARBA" id="ARBA00005184"/>
    </source>
</evidence>
<comment type="caution">
    <text evidence="7">The sequence shown here is derived from an EMBL/GenBank/DDBJ whole genome shotgun (WGS) entry which is preliminary data.</text>
</comment>
<keyword evidence="8" id="KW-1185">Reference proteome</keyword>
<dbReference type="AlphaFoldDB" id="A0AAV6W6P0"/>
<dbReference type="Pfam" id="PF01095">
    <property type="entry name" value="Pectinesterase"/>
    <property type="match status" value="1"/>
</dbReference>
<proteinExistence type="predicted"/>
<evidence type="ECO:0000313" key="8">
    <source>
        <dbReference type="Proteomes" id="UP000826271"/>
    </source>
</evidence>
<evidence type="ECO:0000256" key="3">
    <source>
        <dbReference type="ARBA" id="ARBA00023085"/>
    </source>
</evidence>
<organism evidence="7 8">
    <name type="scientific">Buddleja alternifolia</name>
    <dbReference type="NCBI Taxonomy" id="168488"/>
    <lineage>
        <taxon>Eukaryota</taxon>
        <taxon>Viridiplantae</taxon>
        <taxon>Streptophyta</taxon>
        <taxon>Embryophyta</taxon>
        <taxon>Tracheophyta</taxon>
        <taxon>Spermatophyta</taxon>
        <taxon>Magnoliopsida</taxon>
        <taxon>eudicotyledons</taxon>
        <taxon>Gunneridae</taxon>
        <taxon>Pentapetalae</taxon>
        <taxon>asterids</taxon>
        <taxon>lamiids</taxon>
        <taxon>Lamiales</taxon>
        <taxon>Scrophulariaceae</taxon>
        <taxon>Buddlejeae</taxon>
        <taxon>Buddleja</taxon>
    </lineage>
</organism>
<reference evidence="7" key="1">
    <citation type="submission" date="2019-10" db="EMBL/GenBank/DDBJ databases">
        <authorList>
            <person name="Zhang R."/>
            <person name="Pan Y."/>
            <person name="Wang J."/>
            <person name="Ma R."/>
            <person name="Yu S."/>
        </authorList>
    </citation>
    <scope>NUCLEOTIDE SEQUENCE</scope>
    <source>
        <strain evidence="7">LA-IB0</strain>
        <tissue evidence="7">Leaf</tissue>
    </source>
</reference>
<dbReference type="PANTHER" id="PTHR31707">
    <property type="entry name" value="PECTINESTERASE"/>
    <property type="match status" value="1"/>
</dbReference>